<dbReference type="SUPFAM" id="SSF52096">
    <property type="entry name" value="ClpP/crotonase"/>
    <property type="match status" value="1"/>
</dbReference>
<evidence type="ECO:0000313" key="3">
    <source>
        <dbReference type="Proteomes" id="UP001203607"/>
    </source>
</evidence>
<keyword evidence="1" id="KW-1133">Transmembrane helix</keyword>
<dbReference type="InterPro" id="IPR029045">
    <property type="entry name" value="ClpP/crotonase-like_dom_sf"/>
</dbReference>
<gene>
    <name evidence="2" type="ORF">M3P19_12160</name>
</gene>
<feature type="transmembrane region" description="Helical" evidence="1">
    <location>
        <begin position="12"/>
        <end position="35"/>
    </location>
</feature>
<evidence type="ECO:0008006" key="4">
    <source>
        <dbReference type="Google" id="ProtNLM"/>
    </source>
</evidence>
<dbReference type="RefSeq" id="WP_249657953.1">
    <property type="nucleotide sequence ID" value="NZ_JAMFMA010000003.1"/>
</dbReference>
<comment type="caution">
    <text evidence="2">The sequence shown here is derived from an EMBL/GenBank/DDBJ whole genome shotgun (WGS) entry which is preliminary data.</text>
</comment>
<reference evidence="2 3" key="1">
    <citation type="submission" date="2022-05" db="EMBL/GenBank/DDBJ databases">
        <authorList>
            <person name="Park J.-S."/>
        </authorList>
    </citation>
    <scope>NUCLEOTIDE SEQUENCE [LARGE SCALE GENOMIC DNA]</scope>
    <source>
        <strain evidence="2 3">2012CJ35-5</strain>
    </source>
</reference>
<evidence type="ECO:0000313" key="2">
    <source>
        <dbReference type="EMBL" id="MCL6274766.1"/>
    </source>
</evidence>
<dbReference type="Proteomes" id="UP001203607">
    <property type="component" value="Unassembled WGS sequence"/>
</dbReference>
<sequence>MKLLKRFLKILWKIFRFILILILIPIFLYCITWSFHRVHALVISEESEWIRDLDKLEVSLLTYHANPDWAAPTREAVKTKIDSLRQIVHHAEGKLDRDKMRISLMEVSALLKDGHTRIANYADDVGGFPIRTKFYKDGLYIVEADSSISEILGHKITGVNGHPIEKVLQKIKTISPSVNESGYKMYGEIYIRRPGLLYGLGLTENNKKATFEFIDLQGSKHLLELDGFSEESGMVNLNALDDIKISKYRENRSAAYWYEYKPETKLLYMKYNSVFEMPNQSMPDFIDELMDVAETNVINKFVIDLRNNGGGNNFLTTKLVAEIQKRPKINKKGILYVITGHRTFSAAICFATNLSTKTKATFAGVPFADYNNLPGDGLFYDLHMNRMTWQISKLFWENTYYDDSYNTFSPTIPYDMSFKEELSGANPILDKIMKDTLFMNMPKWDLGDEAFSSYNGRYEFSPDKTLHLNLTQGNINISGLMESDLTIVNDSTFHADNLRFDLMASNNELTLIKADGNSRVLDKLGKDEFTALELIQNESYDKAKEAYKALFSTYGNKLDALAANNLSTTAIYLYHNTGNNEMQRALLDVAVEYYPDSMMANGRMAASKDIDGESMGAIGSMLKALWNFDWKNVDNYAKWFGYL</sequence>
<dbReference type="Gene3D" id="3.90.226.10">
    <property type="entry name" value="2-enoyl-CoA Hydratase, Chain A, domain 1"/>
    <property type="match status" value="1"/>
</dbReference>
<organism evidence="2 3">
    <name type="scientific">Flagellimonas spongiicola</name>
    <dbReference type="NCBI Taxonomy" id="2942208"/>
    <lineage>
        <taxon>Bacteria</taxon>
        <taxon>Pseudomonadati</taxon>
        <taxon>Bacteroidota</taxon>
        <taxon>Flavobacteriia</taxon>
        <taxon>Flavobacteriales</taxon>
        <taxon>Flavobacteriaceae</taxon>
        <taxon>Flagellimonas</taxon>
    </lineage>
</organism>
<evidence type="ECO:0000256" key="1">
    <source>
        <dbReference type="SAM" id="Phobius"/>
    </source>
</evidence>
<keyword evidence="1" id="KW-0812">Transmembrane</keyword>
<name>A0ABT0PUU3_9FLAO</name>
<dbReference type="EMBL" id="JAMFMA010000003">
    <property type="protein sequence ID" value="MCL6274766.1"/>
    <property type="molecule type" value="Genomic_DNA"/>
</dbReference>
<proteinExistence type="predicted"/>
<keyword evidence="3" id="KW-1185">Reference proteome</keyword>
<protein>
    <recommendedName>
        <fullName evidence="4">Tail specific protease domain-containing protein</fullName>
    </recommendedName>
</protein>
<accession>A0ABT0PUU3</accession>
<keyword evidence="1" id="KW-0472">Membrane</keyword>